<evidence type="ECO:0000313" key="2">
    <source>
        <dbReference type="Proteomes" id="UP001176940"/>
    </source>
</evidence>
<dbReference type="Proteomes" id="UP001176940">
    <property type="component" value="Unassembled WGS sequence"/>
</dbReference>
<proteinExistence type="predicted"/>
<sequence length="107" mass="11918">MTKLCTSAATICSSPCNFFILQWTKEEGLRSATSAVPSLFVPLNTDPKEVQEMRNKIREQNLQDIKTAGPQSQVLCGVVVDRSVAQRLSVYKSITLLTSPVKERFKN</sequence>
<dbReference type="EMBL" id="CAUEEQ010067031">
    <property type="protein sequence ID" value="CAJ0965395.1"/>
    <property type="molecule type" value="Genomic_DNA"/>
</dbReference>
<organism evidence="1 2">
    <name type="scientific">Ranitomeya imitator</name>
    <name type="common">mimic poison frog</name>
    <dbReference type="NCBI Taxonomy" id="111125"/>
    <lineage>
        <taxon>Eukaryota</taxon>
        <taxon>Metazoa</taxon>
        <taxon>Chordata</taxon>
        <taxon>Craniata</taxon>
        <taxon>Vertebrata</taxon>
        <taxon>Euteleostomi</taxon>
        <taxon>Amphibia</taxon>
        <taxon>Batrachia</taxon>
        <taxon>Anura</taxon>
        <taxon>Neobatrachia</taxon>
        <taxon>Hyloidea</taxon>
        <taxon>Dendrobatidae</taxon>
        <taxon>Dendrobatinae</taxon>
        <taxon>Ranitomeya</taxon>
    </lineage>
</organism>
<name>A0ABN9MF51_9NEOB</name>
<dbReference type="InterPro" id="IPR051017">
    <property type="entry name" value="Aldolase-II_Adducin_sf"/>
</dbReference>
<dbReference type="PANTHER" id="PTHR10672">
    <property type="entry name" value="ADDUCIN"/>
    <property type="match status" value="1"/>
</dbReference>
<dbReference type="PANTHER" id="PTHR10672:SF4">
    <property type="entry name" value="ALPHA-ADDUCIN"/>
    <property type="match status" value="1"/>
</dbReference>
<keyword evidence="2" id="KW-1185">Reference proteome</keyword>
<comment type="caution">
    <text evidence="1">The sequence shown here is derived from an EMBL/GenBank/DDBJ whole genome shotgun (WGS) entry which is preliminary data.</text>
</comment>
<evidence type="ECO:0000313" key="1">
    <source>
        <dbReference type="EMBL" id="CAJ0965395.1"/>
    </source>
</evidence>
<gene>
    <name evidence="1" type="ORF">RIMI_LOCUS20229497</name>
</gene>
<reference evidence="1" key="1">
    <citation type="submission" date="2023-07" db="EMBL/GenBank/DDBJ databases">
        <authorList>
            <person name="Stuckert A."/>
        </authorList>
    </citation>
    <scope>NUCLEOTIDE SEQUENCE</scope>
</reference>
<accession>A0ABN9MF51</accession>
<protein>
    <submittedName>
        <fullName evidence="1">Uncharacterized protein</fullName>
    </submittedName>
</protein>